<feature type="region of interest" description="Disordered" evidence="1">
    <location>
        <begin position="1"/>
        <end position="54"/>
    </location>
</feature>
<dbReference type="AlphaFoldDB" id="L7FCL0"/>
<reference evidence="2 3" key="1">
    <citation type="journal article" date="2011" name="Plasmid">
        <title>Streptomyces turgidiscabies Car8 contains a modular pathogenicity island that shares virulence genes with other actinobacterial plant pathogens.</title>
        <authorList>
            <person name="Huguet-Tapia J.C."/>
            <person name="Badger J.H."/>
            <person name="Loria R."/>
            <person name="Pettis G.S."/>
        </authorList>
    </citation>
    <scope>NUCLEOTIDE SEQUENCE [LARGE SCALE GENOMIC DNA]</scope>
    <source>
        <strain evidence="2 3">Car8</strain>
    </source>
</reference>
<evidence type="ECO:0000313" key="3">
    <source>
        <dbReference type="Proteomes" id="UP000010931"/>
    </source>
</evidence>
<protein>
    <submittedName>
        <fullName evidence="2">Uncharacterized protein</fullName>
    </submittedName>
</protein>
<gene>
    <name evidence="2" type="ORF">STRTUCAR8_01210</name>
</gene>
<proteinExistence type="predicted"/>
<evidence type="ECO:0000256" key="1">
    <source>
        <dbReference type="SAM" id="MobiDB-lite"/>
    </source>
</evidence>
<dbReference type="EMBL" id="AEJB01000155">
    <property type="protein sequence ID" value="ELP69298.1"/>
    <property type="molecule type" value="Genomic_DNA"/>
</dbReference>
<organism evidence="2 3">
    <name type="scientific">Streptomyces turgidiscabies (strain Car8)</name>
    <dbReference type="NCBI Taxonomy" id="698760"/>
    <lineage>
        <taxon>Bacteria</taxon>
        <taxon>Bacillati</taxon>
        <taxon>Actinomycetota</taxon>
        <taxon>Actinomycetes</taxon>
        <taxon>Kitasatosporales</taxon>
        <taxon>Streptomycetaceae</taxon>
        <taxon>Streptomyces</taxon>
    </lineage>
</organism>
<feature type="compositionally biased region" description="Low complexity" evidence="1">
    <location>
        <begin position="23"/>
        <end position="33"/>
    </location>
</feature>
<name>L7FCL0_STRT8</name>
<accession>L7FCL0</accession>
<dbReference type="PATRIC" id="fig|698760.3.peg.2025"/>
<evidence type="ECO:0000313" key="2">
    <source>
        <dbReference type="EMBL" id="ELP69298.1"/>
    </source>
</evidence>
<dbReference type="Proteomes" id="UP000010931">
    <property type="component" value="Unassembled WGS sequence"/>
</dbReference>
<sequence length="214" mass="22556">MSPLAVVQRVFPDPHAQPGRLGGSRPPSAAPRGAARHVRPRHTSGLPAQSGNRRCAPHLGAAVPALTNRLTDFEPFWEFLSGPLNATAFPASTLDCPFGPKRVSVKAPTAANAWPVGGYRVSFAVHRASTHWRGECRNGGAECRGVVPVKPDVAATGVRWGTGVPSDRGCRVFVRSANAASVRLPVVPGARSAQGAGQGVRVCPRRVQRRGAYP</sequence>
<keyword evidence="3" id="KW-1185">Reference proteome</keyword>
<comment type="caution">
    <text evidence="2">The sequence shown here is derived from an EMBL/GenBank/DDBJ whole genome shotgun (WGS) entry which is preliminary data.</text>
</comment>